<reference evidence="2" key="2">
    <citation type="journal article" date="2024" name="Plant">
        <title>Genomic evolution and insights into agronomic trait innovations of Sesamum species.</title>
        <authorList>
            <person name="Miao H."/>
            <person name="Wang L."/>
            <person name="Qu L."/>
            <person name="Liu H."/>
            <person name="Sun Y."/>
            <person name="Le M."/>
            <person name="Wang Q."/>
            <person name="Wei S."/>
            <person name="Zheng Y."/>
            <person name="Lin W."/>
            <person name="Duan Y."/>
            <person name="Cao H."/>
            <person name="Xiong S."/>
            <person name="Wang X."/>
            <person name="Wei L."/>
            <person name="Li C."/>
            <person name="Ma Q."/>
            <person name="Ju M."/>
            <person name="Zhao R."/>
            <person name="Li G."/>
            <person name="Mu C."/>
            <person name="Tian Q."/>
            <person name="Mei H."/>
            <person name="Zhang T."/>
            <person name="Gao T."/>
            <person name="Zhang H."/>
        </authorList>
    </citation>
    <scope>NUCLEOTIDE SEQUENCE</scope>
    <source>
        <strain evidence="2">3651</strain>
    </source>
</reference>
<name>A0AAE1Y3C3_9LAMI</name>
<sequence>MALEKPDFTCTGGVNAFRRVAAREGVGFQTSCGGGGCRKWMLVAEIGAGVWRPETSMAGENVWRRSRRWQSLPETMAEKRAVACFYCFSIFDVFSFLVVSLASLC</sequence>
<keyword evidence="3" id="KW-1185">Reference proteome</keyword>
<feature type="transmembrane region" description="Helical" evidence="1">
    <location>
        <begin position="81"/>
        <end position="104"/>
    </location>
</feature>
<keyword evidence="1" id="KW-0472">Membrane</keyword>
<organism evidence="2 3">
    <name type="scientific">Sesamum alatum</name>
    <dbReference type="NCBI Taxonomy" id="300844"/>
    <lineage>
        <taxon>Eukaryota</taxon>
        <taxon>Viridiplantae</taxon>
        <taxon>Streptophyta</taxon>
        <taxon>Embryophyta</taxon>
        <taxon>Tracheophyta</taxon>
        <taxon>Spermatophyta</taxon>
        <taxon>Magnoliopsida</taxon>
        <taxon>eudicotyledons</taxon>
        <taxon>Gunneridae</taxon>
        <taxon>Pentapetalae</taxon>
        <taxon>asterids</taxon>
        <taxon>lamiids</taxon>
        <taxon>Lamiales</taxon>
        <taxon>Pedaliaceae</taxon>
        <taxon>Sesamum</taxon>
    </lineage>
</organism>
<keyword evidence="1" id="KW-1133">Transmembrane helix</keyword>
<reference evidence="2" key="1">
    <citation type="submission" date="2020-06" db="EMBL/GenBank/DDBJ databases">
        <authorList>
            <person name="Li T."/>
            <person name="Hu X."/>
            <person name="Zhang T."/>
            <person name="Song X."/>
            <person name="Zhang H."/>
            <person name="Dai N."/>
            <person name="Sheng W."/>
            <person name="Hou X."/>
            <person name="Wei L."/>
        </authorList>
    </citation>
    <scope>NUCLEOTIDE SEQUENCE</scope>
    <source>
        <strain evidence="2">3651</strain>
        <tissue evidence="2">Leaf</tissue>
    </source>
</reference>
<dbReference type="EMBL" id="JACGWO010000007">
    <property type="protein sequence ID" value="KAK4423011.1"/>
    <property type="molecule type" value="Genomic_DNA"/>
</dbReference>
<evidence type="ECO:0000313" key="2">
    <source>
        <dbReference type="EMBL" id="KAK4423011.1"/>
    </source>
</evidence>
<comment type="caution">
    <text evidence="2">The sequence shown here is derived from an EMBL/GenBank/DDBJ whole genome shotgun (WGS) entry which is preliminary data.</text>
</comment>
<dbReference type="AlphaFoldDB" id="A0AAE1Y3C3"/>
<protein>
    <submittedName>
        <fullName evidence="2">Uncharacterized protein</fullName>
    </submittedName>
</protein>
<evidence type="ECO:0000256" key="1">
    <source>
        <dbReference type="SAM" id="Phobius"/>
    </source>
</evidence>
<proteinExistence type="predicted"/>
<evidence type="ECO:0000313" key="3">
    <source>
        <dbReference type="Proteomes" id="UP001293254"/>
    </source>
</evidence>
<keyword evidence="1" id="KW-0812">Transmembrane</keyword>
<gene>
    <name evidence="2" type="ORF">Salat_1883700</name>
</gene>
<accession>A0AAE1Y3C3</accession>
<dbReference type="Proteomes" id="UP001293254">
    <property type="component" value="Unassembled WGS sequence"/>
</dbReference>